<evidence type="ECO:0000313" key="5">
    <source>
        <dbReference type="EMBL" id="CAB4889922.1"/>
    </source>
</evidence>
<reference evidence="5" key="1">
    <citation type="submission" date="2020-05" db="EMBL/GenBank/DDBJ databases">
        <authorList>
            <person name="Chiriac C."/>
            <person name="Salcher M."/>
            <person name="Ghai R."/>
            <person name="Kavagutti S V."/>
        </authorList>
    </citation>
    <scope>NUCLEOTIDE SEQUENCE</scope>
</reference>
<evidence type="ECO:0000313" key="1">
    <source>
        <dbReference type="EMBL" id="CAB4713114.1"/>
    </source>
</evidence>
<proteinExistence type="predicted"/>
<dbReference type="EMBL" id="CAFBMF010000009">
    <property type="protein sequence ID" value="CAB4889922.1"/>
    <property type="molecule type" value="Genomic_DNA"/>
</dbReference>
<name>A0A6J7F1D6_9ZZZZ</name>
<dbReference type="EMBL" id="CAFBLJ010000014">
    <property type="protein sequence ID" value="CAB4860588.1"/>
    <property type="molecule type" value="Genomic_DNA"/>
</dbReference>
<gene>
    <name evidence="1" type="ORF">UFOPK2658_00528</name>
    <name evidence="2" type="ORF">UFOPK2880_00576</name>
    <name evidence="3" type="ORF">UFOPK3004_00398</name>
    <name evidence="4" type="ORF">UFOPK3304_00432</name>
    <name evidence="5" type="ORF">UFOPK3494_00262</name>
</gene>
<dbReference type="EMBL" id="CAFAAL010000020">
    <property type="protein sequence ID" value="CAB4796586.1"/>
    <property type="molecule type" value="Genomic_DNA"/>
</dbReference>
<organism evidence="5">
    <name type="scientific">freshwater metagenome</name>
    <dbReference type="NCBI Taxonomy" id="449393"/>
    <lineage>
        <taxon>unclassified sequences</taxon>
        <taxon>metagenomes</taxon>
        <taxon>ecological metagenomes</taxon>
    </lineage>
</organism>
<sequence>MGVKSLREVKPQTVQILVACPTVAVCPLVIAAPCAET</sequence>
<evidence type="ECO:0000313" key="3">
    <source>
        <dbReference type="EMBL" id="CAB4796586.1"/>
    </source>
</evidence>
<evidence type="ECO:0000313" key="2">
    <source>
        <dbReference type="EMBL" id="CAB4766966.1"/>
    </source>
</evidence>
<evidence type="ECO:0000313" key="4">
    <source>
        <dbReference type="EMBL" id="CAB4860588.1"/>
    </source>
</evidence>
<dbReference type="EMBL" id="CAEZYH010000012">
    <property type="protein sequence ID" value="CAB4713114.1"/>
    <property type="molecule type" value="Genomic_DNA"/>
</dbReference>
<dbReference type="EMBL" id="CAEZZP010000024">
    <property type="protein sequence ID" value="CAB4766966.1"/>
    <property type="molecule type" value="Genomic_DNA"/>
</dbReference>
<protein>
    <submittedName>
        <fullName evidence="5">Unannotated protein</fullName>
    </submittedName>
</protein>
<accession>A0A6J7F1D6</accession>
<dbReference type="AlphaFoldDB" id="A0A6J7F1D6"/>